<dbReference type="HOGENOM" id="CLU_011937_1_2_1"/>
<reference evidence="2" key="1">
    <citation type="journal article" date="2011" name="PLoS Genet.">
        <title>Genomic analysis of the necrotrophic fungal pathogens Sclerotinia sclerotiorum and Botrytis cinerea.</title>
        <authorList>
            <person name="Amselem J."/>
            <person name="Cuomo C.A."/>
            <person name="van Kan J.A."/>
            <person name="Viaud M."/>
            <person name="Benito E.P."/>
            <person name="Couloux A."/>
            <person name="Coutinho P.M."/>
            <person name="de Vries R.P."/>
            <person name="Dyer P.S."/>
            <person name="Fillinger S."/>
            <person name="Fournier E."/>
            <person name="Gout L."/>
            <person name="Hahn M."/>
            <person name="Kohn L."/>
            <person name="Lapalu N."/>
            <person name="Plummer K.M."/>
            <person name="Pradier J.M."/>
            <person name="Quevillon E."/>
            <person name="Sharon A."/>
            <person name="Simon A."/>
            <person name="ten Have A."/>
            <person name="Tudzynski B."/>
            <person name="Tudzynski P."/>
            <person name="Wincker P."/>
            <person name="Andrew M."/>
            <person name="Anthouard V."/>
            <person name="Beever R.E."/>
            <person name="Beffa R."/>
            <person name="Benoit I."/>
            <person name="Bouzid O."/>
            <person name="Brault B."/>
            <person name="Chen Z."/>
            <person name="Choquer M."/>
            <person name="Collemare J."/>
            <person name="Cotton P."/>
            <person name="Danchin E.G."/>
            <person name="Da Silva C."/>
            <person name="Gautier A."/>
            <person name="Giraud C."/>
            <person name="Giraud T."/>
            <person name="Gonzalez C."/>
            <person name="Grossetete S."/>
            <person name="Guldener U."/>
            <person name="Henrissat B."/>
            <person name="Howlett B.J."/>
            <person name="Kodira C."/>
            <person name="Kretschmer M."/>
            <person name="Lappartient A."/>
            <person name="Leroch M."/>
            <person name="Levis C."/>
            <person name="Mauceli E."/>
            <person name="Neuveglise C."/>
            <person name="Oeser B."/>
            <person name="Pearson M."/>
            <person name="Poulain J."/>
            <person name="Poussereau N."/>
            <person name="Quesneville H."/>
            <person name="Rascle C."/>
            <person name="Schumacher J."/>
            <person name="Segurens B."/>
            <person name="Sexton A."/>
            <person name="Silva E."/>
            <person name="Sirven C."/>
            <person name="Soanes D.M."/>
            <person name="Talbot N.J."/>
            <person name="Templeton M."/>
            <person name="Yandava C."/>
            <person name="Yarden O."/>
            <person name="Zeng Q."/>
            <person name="Rollins J.A."/>
            <person name="Lebrun M.H."/>
            <person name="Dickman M."/>
        </authorList>
    </citation>
    <scope>NUCLEOTIDE SEQUENCE [LARGE SCALE GENOMIC DNA]</scope>
    <source>
        <strain evidence="2">ATCC 18683 / 1980 / Ss-1</strain>
    </source>
</reference>
<protein>
    <submittedName>
        <fullName evidence="1">Uncharacterized protein</fullName>
    </submittedName>
</protein>
<accession>A7E5Z8</accession>
<dbReference type="EMBL" id="CH476621">
    <property type="protein sequence ID" value="EDN91320.1"/>
    <property type="molecule type" value="Genomic_DNA"/>
</dbReference>
<dbReference type="KEGG" id="ssl:SS1G_00723"/>
<proteinExistence type="predicted"/>
<dbReference type="RefSeq" id="XP_001598634.1">
    <property type="nucleotide sequence ID" value="XM_001598584.1"/>
</dbReference>
<name>A7E5Z8_SCLS1</name>
<dbReference type="Proteomes" id="UP000001312">
    <property type="component" value="Unassembled WGS sequence"/>
</dbReference>
<evidence type="ECO:0000313" key="2">
    <source>
        <dbReference type="Proteomes" id="UP000001312"/>
    </source>
</evidence>
<dbReference type="eggNOG" id="ENOG502SPA8">
    <property type="taxonomic scope" value="Eukaryota"/>
</dbReference>
<dbReference type="InParanoid" id="A7E5Z8"/>
<dbReference type="InterPro" id="IPR021842">
    <property type="entry name" value="DUF3435"/>
</dbReference>
<dbReference type="AlphaFoldDB" id="A7E5Z8"/>
<dbReference type="GeneID" id="5494943"/>
<sequence>MYMNLTYNLHAPIDVLEEILKTLSSDLEIIEPKRERKEYKRQYRSYNRAPPEIRKKYKQLRRQIDSLQKQYDRIIKIEFWRDYFDCIYNKELKRQFKKVPINEYVEPVVHHQLPERTRLQEVLCDFSRDISPSDIVNRRIRIIDLIIAFSYRQEQEVQHSNHSSRESSEFSEEQPLCENPFPLLYSHLKEVPKFQRISYAHPVCQSEVLILKHLQHFKNHVQIVHGSESIASTPPSKKLFTTIGEGIAT</sequence>
<dbReference type="Pfam" id="PF11917">
    <property type="entry name" value="DUF3435"/>
    <property type="match status" value="1"/>
</dbReference>
<organism evidence="1 2">
    <name type="scientific">Sclerotinia sclerotiorum (strain ATCC 18683 / 1980 / Ss-1)</name>
    <name type="common">White mold</name>
    <name type="synonym">Whetzelinia sclerotiorum</name>
    <dbReference type="NCBI Taxonomy" id="665079"/>
    <lineage>
        <taxon>Eukaryota</taxon>
        <taxon>Fungi</taxon>
        <taxon>Dikarya</taxon>
        <taxon>Ascomycota</taxon>
        <taxon>Pezizomycotina</taxon>
        <taxon>Leotiomycetes</taxon>
        <taxon>Helotiales</taxon>
        <taxon>Sclerotiniaceae</taxon>
        <taxon>Sclerotinia</taxon>
    </lineage>
</organism>
<dbReference type="PANTHER" id="PTHR37535:SF4">
    <property type="entry name" value="FLUG DOMAIN-CONTAINING PROTEIN"/>
    <property type="match status" value="1"/>
</dbReference>
<keyword evidence="2" id="KW-1185">Reference proteome</keyword>
<evidence type="ECO:0000313" key="1">
    <source>
        <dbReference type="EMBL" id="EDN91320.1"/>
    </source>
</evidence>
<gene>
    <name evidence="1" type="ORF">SS1G_00723</name>
</gene>
<dbReference type="PANTHER" id="PTHR37535">
    <property type="entry name" value="FLUG DOMAIN PROTEIN"/>
    <property type="match status" value="1"/>
</dbReference>